<comment type="similarity">
    <text evidence="2">Belongs to the resistance-nodulation-cell division (RND) (TC 2.A.6) family.</text>
</comment>
<dbReference type="AlphaFoldDB" id="A0A1M6R533"/>
<dbReference type="InterPro" id="IPR001036">
    <property type="entry name" value="Acrflvin-R"/>
</dbReference>
<evidence type="ECO:0000256" key="5">
    <source>
        <dbReference type="ARBA" id="ARBA00022692"/>
    </source>
</evidence>
<dbReference type="EMBL" id="LT670846">
    <property type="protein sequence ID" value="SHK27553.1"/>
    <property type="molecule type" value="Genomic_DNA"/>
</dbReference>
<dbReference type="OrthoDB" id="8270at2"/>
<dbReference type="NCBIfam" id="TIGR00914">
    <property type="entry name" value="2A0601"/>
    <property type="match status" value="1"/>
</dbReference>
<feature type="transmembrane region" description="Helical" evidence="8">
    <location>
        <begin position="12"/>
        <end position="30"/>
    </location>
</feature>
<dbReference type="Gene3D" id="3.30.70.1320">
    <property type="entry name" value="Multidrug efflux transporter AcrB pore domain like"/>
    <property type="match status" value="1"/>
</dbReference>
<evidence type="ECO:0000256" key="8">
    <source>
        <dbReference type="SAM" id="Phobius"/>
    </source>
</evidence>
<dbReference type="InterPro" id="IPR027463">
    <property type="entry name" value="AcrB_DN_DC_subdom"/>
</dbReference>
<dbReference type="PANTHER" id="PTHR32063">
    <property type="match status" value="1"/>
</dbReference>
<comment type="subcellular location">
    <subcellularLocation>
        <location evidence="1">Cell membrane</location>
        <topology evidence="1">Multi-pass membrane protein</topology>
    </subcellularLocation>
</comment>
<evidence type="ECO:0000256" key="6">
    <source>
        <dbReference type="ARBA" id="ARBA00022989"/>
    </source>
</evidence>
<dbReference type="Pfam" id="PF00873">
    <property type="entry name" value="ACR_tran"/>
    <property type="match status" value="1"/>
</dbReference>
<dbReference type="SUPFAM" id="SSF82714">
    <property type="entry name" value="Multidrug efflux transporter AcrB TolC docking domain, DN and DC subdomains"/>
    <property type="match status" value="2"/>
</dbReference>
<gene>
    <name evidence="9" type="ORF">SAMN05444391_0516</name>
</gene>
<dbReference type="GO" id="GO:0005886">
    <property type="term" value="C:plasma membrane"/>
    <property type="evidence" value="ECO:0007669"/>
    <property type="project" value="UniProtKB-SubCell"/>
</dbReference>
<proteinExistence type="inferred from homology"/>
<sequence>MKALTETILRYRFVILAMMVSVFLYGLYSLRKIPLDAIPDLTDTQVIIYSEWMGQVPQVIEDQLTYPLVSSMLGLPRVKAVRGYSVPNYSLVYVIFEDGTDVYWARSRVLEKLSSVRSLLPAQAKVELGPDATGVGWVLQYVLYSPTRSLDELWSLQNFYVRYALLSVPNVAEVASVGGFEREFRVVLRPEHLMHYGISLEDVARAVNGSNLETGGKYVEINSREYSIRARGYVKDKRDIEEAVIKEVNGVPIRVRDVAQVVETPALRMGTADYNGLGNTVGGIVVIRYGADAYHTIQEVKKKIQQIQAGLPQDVKLVVVYDRSDLIERAIKHLWRVLIEESLIVVLIVGLFLFSLGLSFSVVLFLVLSLFGTFVLMKHSGINSNIMSLGGVAIAIGTMVDAGIVLVEAYSRKREEGKEVVEALVEATQEIGKPIFFALLVVAVSFVPMLALKGQTGRLFGPLVLTKTYAMLVASALSITVFPVLIYYLGRKKPIPEERNPIVRLLVKLYTPLFYMSIKLRYLMLLAAIFAVPASYLLFVTLGREFMPDLREGSILYMPTTAPGISIQEAQRLLTLQDRIIKSFPEVEAVFGKAGRANTPTDPAPLSMIETTIVLKPESQWREGMTYERLIAELDKALQLPGVVNSWTMPIKGRIDMISTGIRTPLGVKVFGKDLQTLTELSLQIEQALKGVDGIMSVYADRPMGATYVEIIPDREKLYMYGLSLEEVTKAVEMLLANSPVSVYVSGRERYSITLGVPRDYRQDIENLFLPLKDKLVPIKAIAKVEKREGPMEIKSENGLLVNYVYVTPKPNASLGKVIEEGDRRIRQMVDLPKGYYYQWSGQWEYWKSAVEDLKLIVPLVLISIVVLVYISLGRLFETLLVLSTLPSSLLGGLILMHLFGHKLSVASIAGFLALLGIAAEMGIVMVVYIMRSIEEGKGIYEGAVKRIRPKSMTMLAIVAGLLPAVYLPGTGSEVISRIAIPMLGGVISSFLTALFVIPAVYSLARKDRLS</sequence>
<feature type="transmembrane region" description="Helical" evidence="8">
    <location>
        <begin position="906"/>
        <end position="931"/>
    </location>
</feature>
<evidence type="ECO:0000256" key="7">
    <source>
        <dbReference type="ARBA" id="ARBA00023136"/>
    </source>
</evidence>
<keyword evidence="10" id="KW-1185">Reference proteome</keyword>
<dbReference type="Gene3D" id="3.30.70.1430">
    <property type="entry name" value="Multidrug efflux transporter AcrB pore domain"/>
    <property type="match status" value="2"/>
</dbReference>
<evidence type="ECO:0000313" key="10">
    <source>
        <dbReference type="Proteomes" id="UP000189810"/>
    </source>
</evidence>
<dbReference type="Gene3D" id="3.30.70.1440">
    <property type="entry name" value="Multidrug efflux transporter AcrB pore domain"/>
    <property type="match status" value="1"/>
</dbReference>
<keyword evidence="7 8" id="KW-0472">Membrane</keyword>
<feature type="transmembrane region" description="Helical" evidence="8">
    <location>
        <begin position="522"/>
        <end position="542"/>
    </location>
</feature>
<feature type="transmembrane region" description="Helical" evidence="8">
    <location>
        <begin position="856"/>
        <end position="873"/>
    </location>
</feature>
<feature type="transmembrane region" description="Helical" evidence="8">
    <location>
        <begin position="952"/>
        <end position="968"/>
    </location>
</feature>
<dbReference type="RefSeq" id="WP_079653683.1">
    <property type="nucleotide sequence ID" value="NZ_LT670846.1"/>
</dbReference>
<feature type="transmembrane region" description="Helical" evidence="8">
    <location>
        <begin position="431"/>
        <end position="449"/>
    </location>
</feature>
<keyword evidence="6 8" id="KW-1133">Transmembrane helix</keyword>
<protein>
    <submittedName>
        <fullName evidence="9">Cu(I)/Ag(I) efflux system membrane protein CusA/SilA</fullName>
    </submittedName>
</protein>
<dbReference type="PRINTS" id="PR00702">
    <property type="entry name" value="ACRIFLAVINRP"/>
</dbReference>
<dbReference type="SUPFAM" id="SSF82866">
    <property type="entry name" value="Multidrug efflux transporter AcrB transmembrane domain"/>
    <property type="match status" value="2"/>
</dbReference>
<keyword evidence="4" id="KW-1003">Cell membrane</keyword>
<accession>A0A1M6R533</accession>
<feature type="transmembrane region" description="Helical" evidence="8">
    <location>
        <begin position="880"/>
        <end position="900"/>
    </location>
</feature>
<feature type="transmembrane region" description="Helical" evidence="8">
    <location>
        <begin position="469"/>
        <end position="489"/>
    </location>
</feature>
<feature type="transmembrane region" description="Helical" evidence="8">
    <location>
        <begin position="980"/>
        <end position="1005"/>
    </location>
</feature>
<dbReference type="PANTHER" id="PTHR32063:SF19">
    <property type="entry name" value="CATION EFFLUX SYSTEM PROTEIN CUSA"/>
    <property type="match status" value="1"/>
</dbReference>
<evidence type="ECO:0000256" key="4">
    <source>
        <dbReference type="ARBA" id="ARBA00022475"/>
    </source>
</evidence>
<evidence type="ECO:0000256" key="1">
    <source>
        <dbReference type="ARBA" id="ARBA00004651"/>
    </source>
</evidence>
<dbReference type="Gene3D" id="3.30.2090.10">
    <property type="entry name" value="Multidrug efflux transporter AcrB TolC docking domain, DN and DC subdomains"/>
    <property type="match status" value="2"/>
</dbReference>
<feature type="transmembrane region" description="Helical" evidence="8">
    <location>
        <begin position="343"/>
        <end position="374"/>
    </location>
</feature>
<evidence type="ECO:0000313" key="9">
    <source>
        <dbReference type="EMBL" id="SHK27553.1"/>
    </source>
</evidence>
<dbReference type="InterPro" id="IPR004763">
    <property type="entry name" value="CusA-like"/>
</dbReference>
<keyword evidence="5 8" id="KW-0812">Transmembrane</keyword>
<evidence type="ECO:0000256" key="3">
    <source>
        <dbReference type="ARBA" id="ARBA00022448"/>
    </source>
</evidence>
<dbReference type="Gene3D" id="1.20.1640.10">
    <property type="entry name" value="Multidrug efflux transporter AcrB transmembrane domain"/>
    <property type="match status" value="2"/>
</dbReference>
<dbReference type="GO" id="GO:0042910">
    <property type="term" value="F:xenobiotic transmembrane transporter activity"/>
    <property type="evidence" value="ECO:0007669"/>
    <property type="project" value="TreeGrafter"/>
</dbReference>
<keyword evidence="3" id="KW-0813">Transport</keyword>
<dbReference type="GO" id="GO:0008324">
    <property type="term" value="F:monoatomic cation transmembrane transporter activity"/>
    <property type="evidence" value="ECO:0007669"/>
    <property type="project" value="InterPro"/>
</dbReference>
<dbReference type="Proteomes" id="UP000189810">
    <property type="component" value="Chromosome I"/>
</dbReference>
<evidence type="ECO:0000256" key="2">
    <source>
        <dbReference type="ARBA" id="ARBA00010942"/>
    </source>
</evidence>
<organism evidence="9 10">
    <name type="scientific">Thermocrinis minervae</name>
    <dbReference type="NCBI Taxonomy" id="381751"/>
    <lineage>
        <taxon>Bacteria</taxon>
        <taxon>Pseudomonadati</taxon>
        <taxon>Aquificota</taxon>
        <taxon>Aquificia</taxon>
        <taxon>Aquificales</taxon>
        <taxon>Aquificaceae</taxon>
        <taxon>Thermocrinis</taxon>
    </lineage>
</organism>
<dbReference type="SUPFAM" id="SSF82693">
    <property type="entry name" value="Multidrug efflux transporter AcrB pore domain, PN1, PN2, PC1 and PC2 subdomains"/>
    <property type="match status" value="2"/>
</dbReference>
<dbReference type="STRING" id="381751.SAMN05444391_0516"/>
<reference evidence="9 10" key="1">
    <citation type="submission" date="2016-11" db="EMBL/GenBank/DDBJ databases">
        <authorList>
            <person name="Jaros S."/>
            <person name="Januszkiewicz K."/>
            <person name="Wedrychowicz H."/>
        </authorList>
    </citation>
    <scope>NUCLEOTIDE SEQUENCE [LARGE SCALE GENOMIC DNA]</scope>
    <source>
        <strain evidence="9 10">DSM 19557</strain>
    </source>
</reference>
<feature type="transmembrane region" description="Helical" evidence="8">
    <location>
        <begin position="386"/>
        <end position="410"/>
    </location>
</feature>
<name>A0A1M6R533_9AQUI</name>